<name>A0A328NWX5_9GAMM</name>
<dbReference type="RefSeq" id="WP_111984556.1">
    <property type="nucleotide sequence ID" value="NZ_NFZS01000005.1"/>
</dbReference>
<proteinExistence type="predicted"/>
<keyword evidence="1" id="KW-0812">Transmembrane</keyword>
<keyword evidence="3" id="KW-1185">Reference proteome</keyword>
<accession>A0A328NWX5</accession>
<dbReference type="Proteomes" id="UP000248926">
    <property type="component" value="Unassembled WGS sequence"/>
</dbReference>
<reference evidence="2 3" key="1">
    <citation type="journal article" date="2018" name="Genet. Mol. Biol.">
        <title>The genome sequence of Dyella jiangningensis FCAV SCS01 from a lignocellulose-decomposing microbial consortium metagenome reveals potential for biotechnological applications.</title>
        <authorList>
            <person name="Desiderato J.G."/>
            <person name="Alvarenga D.O."/>
            <person name="Constancio M.T.L."/>
            <person name="Alves L.M.C."/>
            <person name="Varani A.M."/>
        </authorList>
    </citation>
    <scope>NUCLEOTIDE SEQUENCE [LARGE SCALE GENOMIC DNA]</scope>
    <source>
        <strain evidence="2 3">FCAV SCS01</strain>
    </source>
</reference>
<dbReference type="EMBL" id="NFZS01000005">
    <property type="protein sequence ID" value="RAO74798.1"/>
    <property type="molecule type" value="Genomic_DNA"/>
</dbReference>
<feature type="transmembrane region" description="Helical" evidence="1">
    <location>
        <begin position="14"/>
        <end position="37"/>
    </location>
</feature>
<dbReference type="AlphaFoldDB" id="A0A328NWX5"/>
<evidence type="ECO:0000256" key="1">
    <source>
        <dbReference type="SAM" id="Phobius"/>
    </source>
</evidence>
<gene>
    <name evidence="2" type="ORF">CA260_18475</name>
</gene>
<evidence type="ECO:0000313" key="3">
    <source>
        <dbReference type="Proteomes" id="UP000248926"/>
    </source>
</evidence>
<organism evidence="2 3">
    <name type="scientific">Dyella jiangningensis</name>
    <dbReference type="NCBI Taxonomy" id="1379159"/>
    <lineage>
        <taxon>Bacteria</taxon>
        <taxon>Pseudomonadati</taxon>
        <taxon>Pseudomonadota</taxon>
        <taxon>Gammaproteobacteria</taxon>
        <taxon>Lysobacterales</taxon>
        <taxon>Rhodanobacteraceae</taxon>
        <taxon>Dyella</taxon>
    </lineage>
</organism>
<comment type="caution">
    <text evidence="2">The sequence shown here is derived from an EMBL/GenBank/DDBJ whole genome shotgun (WGS) entry which is preliminary data.</text>
</comment>
<feature type="transmembrane region" description="Helical" evidence="1">
    <location>
        <begin position="216"/>
        <end position="236"/>
    </location>
</feature>
<evidence type="ECO:0000313" key="2">
    <source>
        <dbReference type="EMBL" id="RAO74798.1"/>
    </source>
</evidence>
<protein>
    <submittedName>
        <fullName evidence="2">Uncharacterized protein</fullName>
    </submittedName>
</protein>
<keyword evidence="1" id="KW-0472">Membrane</keyword>
<sequence>MSLLHKLEGLYGGLIRLLTALLTVTLLVVSVVALFNWQRATASESPRKEAAQPAPPKVASEDLIKRVVASQTGQSVDPISTHDPNRTAYDRIGRAVAAFAEKHPSDEDLSVDDVISFAREKVSYQDTPELKAAYAAGLADTLERALADARIDALLRAPDARKADAWANDATAMDITHALINQFDSDFTEQVTTVSNLHEDRDVMDHEKQANAWRSLMRLGGPLLMLMLLLQVLTFGRLEQNTRQTRTAK</sequence>
<keyword evidence="1" id="KW-1133">Transmembrane helix</keyword>